<dbReference type="InterPro" id="IPR001223">
    <property type="entry name" value="Glyco_hydro18_cat"/>
</dbReference>
<reference evidence="2 3" key="1">
    <citation type="submission" date="2013-12" db="EMBL/GenBank/DDBJ databases">
        <authorList>
            <consortium name="DOE Joint Genome Institute"/>
            <person name="Smidt H."/>
            <person name="Huntemann M."/>
            <person name="Han J."/>
            <person name="Chen A."/>
            <person name="Kyrpides N."/>
            <person name="Mavromatis K."/>
            <person name="Markowitz V."/>
            <person name="Palaniappan K."/>
            <person name="Ivanova N."/>
            <person name="Schaumberg A."/>
            <person name="Pati A."/>
            <person name="Liolios K."/>
            <person name="Nordberg H.P."/>
            <person name="Cantor M.N."/>
            <person name="Hua S.X."/>
            <person name="Woyke T."/>
        </authorList>
    </citation>
    <scope>NUCLEOTIDE SEQUENCE [LARGE SCALE GENOMIC DNA]</scope>
    <source>
        <strain evidence="3">DSM 15288</strain>
    </source>
</reference>
<accession>W0EF19</accession>
<dbReference type="RefSeq" id="WP_006718468.1">
    <property type="nucleotide sequence ID" value="NZ_CP007032.1"/>
</dbReference>
<protein>
    <submittedName>
        <fullName evidence="2">Peptidoglycan-binding protein</fullName>
    </submittedName>
</protein>
<dbReference type="PROSITE" id="PS51910">
    <property type="entry name" value="GH18_2"/>
    <property type="match status" value="1"/>
</dbReference>
<name>W0EF19_9FIRM</name>
<dbReference type="Pfam" id="PF00704">
    <property type="entry name" value="Glyco_hydro_18"/>
    <property type="match status" value="1"/>
</dbReference>
<dbReference type="InterPro" id="IPR017853">
    <property type="entry name" value="GH"/>
</dbReference>
<dbReference type="InterPro" id="IPR029070">
    <property type="entry name" value="Chitinase_insertion_sf"/>
</dbReference>
<proteinExistence type="predicted"/>
<feature type="domain" description="GH18" evidence="1">
    <location>
        <begin position="30"/>
        <end position="342"/>
    </location>
</feature>
<evidence type="ECO:0000313" key="3">
    <source>
        <dbReference type="Proteomes" id="UP000010847"/>
    </source>
</evidence>
<dbReference type="Proteomes" id="UP000010847">
    <property type="component" value="Chromosome"/>
</dbReference>
<organism evidence="2 3">
    <name type="scientific">Desulfitobacterium metallireducens DSM 15288</name>
    <dbReference type="NCBI Taxonomy" id="871968"/>
    <lineage>
        <taxon>Bacteria</taxon>
        <taxon>Bacillati</taxon>
        <taxon>Bacillota</taxon>
        <taxon>Clostridia</taxon>
        <taxon>Eubacteriales</taxon>
        <taxon>Desulfitobacteriaceae</taxon>
        <taxon>Desulfitobacterium</taxon>
    </lineage>
</organism>
<dbReference type="Gene3D" id="3.10.50.10">
    <property type="match status" value="1"/>
</dbReference>
<dbReference type="GO" id="GO:0005975">
    <property type="term" value="P:carbohydrate metabolic process"/>
    <property type="evidence" value="ECO:0007669"/>
    <property type="project" value="InterPro"/>
</dbReference>
<sequence length="342" mass="38490">MARNLRIGSRGSDVLEVQTLRSQAPAPISRSVAGWLPYWYQASGFASVKANAEVFDQLSPYWYRLESNGAVGKFPFAEDPEIIAFVRNKGIRLIPLISNEFNQELIFNLINSPELRTQHIQNLVHLVQSKNYDGIDLNYENLPREDRDVFSSFIREASQAFRAIQKRLVVTVHAKTTDEGSWYGAAAHDYQAIGQAADFVRVMAYDYSWSGSDPGSIAPAVWVEEVLAYAVSRIPLQKVVLGLPTYGYNWSAGKGQGVTYKRASEIAQQQGVDITHDPLNGPHYTYTEDNIDHEVWFSDALSTGTLLDLVNRYNIYGIVFWHLGDEDPNIYPLIKSKFTASE</sequence>
<dbReference type="Gene3D" id="3.20.20.80">
    <property type="entry name" value="Glycosidases"/>
    <property type="match status" value="1"/>
</dbReference>
<dbReference type="PANTHER" id="PTHR46066">
    <property type="entry name" value="CHITINASE DOMAIN-CONTAINING PROTEIN 1 FAMILY MEMBER"/>
    <property type="match status" value="1"/>
</dbReference>
<evidence type="ECO:0000259" key="1">
    <source>
        <dbReference type="PROSITE" id="PS51910"/>
    </source>
</evidence>
<gene>
    <name evidence="2" type="ORF">DESME_14610</name>
</gene>
<dbReference type="GO" id="GO:0008061">
    <property type="term" value="F:chitin binding"/>
    <property type="evidence" value="ECO:0007669"/>
    <property type="project" value="InterPro"/>
</dbReference>
<evidence type="ECO:0000313" key="2">
    <source>
        <dbReference type="EMBL" id="AHF08118.1"/>
    </source>
</evidence>
<dbReference type="HOGENOM" id="CLU_037415_2_0_9"/>
<dbReference type="SMART" id="SM00636">
    <property type="entry name" value="Glyco_18"/>
    <property type="match status" value="1"/>
</dbReference>
<dbReference type="SUPFAM" id="SSF51445">
    <property type="entry name" value="(Trans)glycosidases"/>
    <property type="match status" value="1"/>
</dbReference>
<dbReference type="InterPro" id="IPR011583">
    <property type="entry name" value="Chitinase_II/V-like_cat"/>
</dbReference>
<dbReference type="KEGG" id="dmt:DESME_14610"/>
<dbReference type="PANTHER" id="PTHR46066:SF2">
    <property type="entry name" value="CHITINASE DOMAIN-CONTAINING PROTEIN 1"/>
    <property type="match status" value="1"/>
</dbReference>
<dbReference type="AlphaFoldDB" id="W0EF19"/>
<dbReference type="eggNOG" id="COG3858">
    <property type="taxonomic scope" value="Bacteria"/>
</dbReference>
<keyword evidence="3" id="KW-1185">Reference proteome</keyword>
<dbReference type="STRING" id="871968.DESME_14610"/>
<dbReference type="EMBL" id="CP007032">
    <property type="protein sequence ID" value="AHF08118.1"/>
    <property type="molecule type" value="Genomic_DNA"/>
</dbReference>